<dbReference type="EMBL" id="PDXB01000061">
    <property type="protein sequence ID" value="RYN17305.1"/>
    <property type="molecule type" value="Genomic_DNA"/>
</dbReference>
<evidence type="ECO:0000313" key="2">
    <source>
        <dbReference type="EMBL" id="RYN17305.1"/>
    </source>
</evidence>
<proteinExistence type="predicted"/>
<organism evidence="2 3">
    <name type="scientific">Alternaria tenuissima</name>
    <dbReference type="NCBI Taxonomy" id="119927"/>
    <lineage>
        <taxon>Eukaryota</taxon>
        <taxon>Fungi</taxon>
        <taxon>Dikarya</taxon>
        <taxon>Ascomycota</taxon>
        <taxon>Pezizomycotina</taxon>
        <taxon>Dothideomycetes</taxon>
        <taxon>Pleosporomycetidae</taxon>
        <taxon>Pleosporales</taxon>
        <taxon>Pleosporineae</taxon>
        <taxon>Pleosporaceae</taxon>
        <taxon>Alternaria</taxon>
        <taxon>Alternaria sect. Alternaria</taxon>
        <taxon>Alternaria alternata complex</taxon>
    </lineage>
</organism>
<feature type="region of interest" description="Disordered" evidence="1">
    <location>
        <begin position="64"/>
        <end position="105"/>
    </location>
</feature>
<dbReference type="Proteomes" id="UP000292340">
    <property type="component" value="Unassembled WGS sequence"/>
</dbReference>
<evidence type="ECO:0000256" key="1">
    <source>
        <dbReference type="SAM" id="MobiDB-lite"/>
    </source>
</evidence>
<gene>
    <name evidence="2" type="ORF">AA0115_g11876</name>
</gene>
<comment type="caution">
    <text evidence="2">The sequence shown here is derived from an EMBL/GenBank/DDBJ whole genome shotgun (WGS) entry which is preliminary data.</text>
</comment>
<sequence length="303" mass="33753">MLLANASGADILLSVQTHQASKKAGIHQILDNLSDLSTEELRLMIRANERLLPPVLKAHMKLKRKMSEDPDEGPAPSPQNAERPRKTLKGNKPVQEKPAKDTSRVMPYGCPGYGDTCQEHKKRRWTSKTKFLDHFMMEHLEEYRSIDHCGVANGFKCLECKKRNSSFGVNTGVVTSSHIRELAVHVWNDHMIPRTTMIHVQTGEVGVKDEPKESFDLRYDEPGGTNLGDELGSFLGIEKVEVKPGEPLGTQYEQVCDAGLDAFLCGDIGSDSFNFGEFDFGTDAIFSDFFDLNKYLGGMVSAF</sequence>
<feature type="compositionally biased region" description="Basic and acidic residues" evidence="1">
    <location>
        <begin position="94"/>
        <end position="103"/>
    </location>
</feature>
<reference evidence="2" key="1">
    <citation type="submission" date="2017-10" db="EMBL/GenBank/DDBJ databases">
        <authorList>
            <person name="Armitage A.D."/>
            <person name="Barbara D.J."/>
            <person name="Woodhall J.W."/>
            <person name="Sreenivasaprasad S."/>
            <person name="Lane C.R."/>
            <person name="Clarkson J.P."/>
            <person name="Harrison R.J."/>
        </authorList>
    </citation>
    <scope>NUCLEOTIDE SEQUENCE</scope>
    <source>
        <strain evidence="2">FERA 1164</strain>
    </source>
</reference>
<accession>A0AB37W163</accession>
<reference evidence="2" key="2">
    <citation type="journal article" date="2019" name="bioRxiv">
        <title>Genomics, evolutionary history and diagnostics of the Alternaria alternata species group including apple and Asian pear pathotypes.</title>
        <authorList>
            <person name="Armitage A.D."/>
            <person name="Cockerton H.M."/>
            <person name="Sreenivasaprasad S."/>
            <person name="Woodhall J.W."/>
            <person name="Lane C.R."/>
            <person name="Harrison R.J."/>
            <person name="Clarkson J.P."/>
        </authorList>
    </citation>
    <scope>NUCLEOTIDE SEQUENCE</scope>
    <source>
        <strain evidence="2">FERA 1164</strain>
    </source>
</reference>
<protein>
    <submittedName>
        <fullName evidence="2">Uncharacterized protein</fullName>
    </submittedName>
</protein>
<evidence type="ECO:0000313" key="3">
    <source>
        <dbReference type="Proteomes" id="UP000292340"/>
    </source>
</evidence>
<name>A0AB37W163_9PLEO</name>
<dbReference type="AlphaFoldDB" id="A0AB37W163"/>